<dbReference type="Pfam" id="PF07093">
    <property type="entry name" value="SGT1"/>
    <property type="match status" value="1"/>
</dbReference>
<reference evidence="2" key="1">
    <citation type="submission" date="2021-01" db="UniProtKB">
        <authorList>
            <consortium name="EnsemblMetazoa"/>
        </authorList>
    </citation>
    <scope>IDENTIFICATION</scope>
</reference>
<evidence type="ECO:0000256" key="1">
    <source>
        <dbReference type="SAM" id="MobiDB-lite"/>
    </source>
</evidence>
<feature type="region of interest" description="Disordered" evidence="1">
    <location>
        <begin position="557"/>
        <end position="615"/>
    </location>
</feature>
<dbReference type="InParanoid" id="A0A7M7G4X1"/>
<feature type="region of interest" description="Disordered" evidence="1">
    <location>
        <begin position="519"/>
        <end position="539"/>
    </location>
</feature>
<dbReference type="PANTHER" id="PTHR13060:SF0">
    <property type="entry name" value="PROTEIN ECDYSONELESS HOMOLOG"/>
    <property type="match status" value="1"/>
</dbReference>
<name>A0A7M7G4X1_NASVI</name>
<evidence type="ECO:0008006" key="4">
    <source>
        <dbReference type="Google" id="ProtNLM"/>
    </source>
</evidence>
<sequence length="615" mass="69868">MTTMQPKRPREDDVLECFLYPRFCYSLNPEQVTDEMLVEEIDKYNREVEPFVKDYLWHRDGLTFRPRTKQALQFDSLIEGSSRATDFDLLPHIHILLRFDEDIGDEWFVVFLVMNLTKKYEGLIARMVDSDGEFLLIEAAEELPVWATPETCQNRVFIMNGAVHVVQDKQKICINILNSVYQRSHIFKMSDKVQTVIQKRISIYPEETERRKHKARAYLPEKAAYILRREPRLIASAVRTVCHSDPLERKVCRAMRYFPPEQRVITNVKMTKCLYAMAMHCRYTGDPRTGWNLPPASNPKYNAYLLGIKIACGLEMLMSQAHEQRRRRVKSNESGDNSGAVNEVAWTAFLKRLEASGYFKELLQGSQEREELLRNARSYYEQHISISEANRRNEGSEADSLLEVYNDVQSNDVEMEAKEVCTLSPEDSDGWLNVDPAQLEVMLGQQFGIAGKGGEQPMGLQEKVNAFINQKSGIEGVQFFGDKETEPRNDIEDNGRVDFDPDVFDTALRDILDLVVPGGDGEFDGSSEGSLGGDEEDQGGELDKYMRLLDSQLQQQMISGSNDDSEKGEEVEANLLGSIQEEAGGSGPLGNILGGPVERLKHIKSSETASKETKK</sequence>
<evidence type="ECO:0000313" key="3">
    <source>
        <dbReference type="Proteomes" id="UP000002358"/>
    </source>
</evidence>
<dbReference type="AlphaFoldDB" id="A0A7M7G4X1"/>
<dbReference type="OMA" id="CRYTGDP"/>
<dbReference type="InterPro" id="IPR010770">
    <property type="entry name" value="Ecd"/>
</dbReference>
<keyword evidence="3" id="KW-1185">Reference proteome</keyword>
<dbReference type="GO" id="GO:0005634">
    <property type="term" value="C:nucleus"/>
    <property type="evidence" value="ECO:0007669"/>
    <property type="project" value="TreeGrafter"/>
</dbReference>
<organism evidence="2 3">
    <name type="scientific">Nasonia vitripennis</name>
    <name type="common">Parasitic wasp</name>
    <dbReference type="NCBI Taxonomy" id="7425"/>
    <lineage>
        <taxon>Eukaryota</taxon>
        <taxon>Metazoa</taxon>
        <taxon>Ecdysozoa</taxon>
        <taxon>Arthropoda</taxon>
        <taxon>Hexapoda</taxon>
        <taxon>Insecta</taxon>
        <taxon>Pterygota</taxon>
        <taxon>Neoptera</taxon>
        <taxon>Endopterygota</taxon>
        <taxon>Hymenoptera</taxon>
        <taxon>Apocrita</taxon>
        <taxon>Proctotrupomorpha</taxon>
        <taxon>Chalcidoidea</taxon>
        <taxon>Pteromalidae</taxon>
        <taxon>Pteromalinae</taxon>
        <taxon>Nasonia</taxon>
    </lineage>
</organism>
<dbReference type="KEGG" id="nvi:100113954"/>
<evidence type="ECO:0000313" key="2">
    <source>
        <dbReference type="EnsemblMetazoa" id="XP_001599188"/>
    </source>
</evidence>
<dbReference type="Proteomes" id="UP000002358">
    <property type="component" value="Unassembled WGS sequence"/>
</dbReference>
<dbReference type="PANTHER" id="PTHR13060">
    <property type="entry name" value="SGT1 PROTEIN HSGT1 SUPPRESSOR OF GCR2"/>
    <property type="match status" value="1"/>
</dbReference>
<gene>
    <name evidence="2" type="primary">100113954</name>
</gene>
<protein>
    <recommendedName>
        <fullName evidence="4">Ecdysoneless</fullName>
    </recommendedName>
</protein>
<dbReference type="OrthoDB" id="27237at2759"/>
<dbReference type="FunCoup" id="A0A7M7G4X1">
    <property type="interactions" value="2516"/>
</dbReference>
<accession>A0A7M7G4X1</accession>
<proteinExistence type="predicted"/>
<dbReference type="EnsemblMetazoa" id="XM_001599138">
    <property type="protein sequence ID" value="XP_001599188"/>
    <property type="gene ID" value="LOC100113954"/>
</dbReference>